<protein>
    <recommendedName>
        <fullName evidence="6">FAD-binding PCMH-type domain-containing protein</fullName>
    </recommendedName>
</protein>
<evidence type="ECO:0000259" key="6">
    <source>
        <dbReference type="PROSITE" id="PS51387"/>
    </source>
</evidence>
<dbReference type="OrthoDB" id="9983560at2759"/>
<dbReference type="Proteomes" id="UP000030703">
    <property type="component" value="Unassembled WGS sequence"/>
</dbReference>
<evidence type="ECO:0000256" key="2">
    <source>
        <dbReference type="ARBA" id="ARBA00005466"/>
    </source>
</evidence>
<dbReference type="InterPro" id="IPR016169">
    <property type="entry name" value="FAD-bd_PCMH_sub2"/>
</dbReference>
<reference evidence="7" key="2">
    <citation type="submission" date="2012-05" db="EMBL/GenBank/DDBJ databases">
        <title>Annotation of the Genome Sequence of Fusarium oxysporum f. sp. melonis 26406.</title>
        <authorList>
            <consortium name="The Broad Institute Genomics Platform"/>
            <person name="Ma L.-J."/>
            <person name="Corby-Kistler H."/>
            <person name="Broz K."/>
            <person name="Gale L.R."/>
            <person name="Jonkers W."/>
            <person name="O'Donnell K."/>
            <person name="Ploetz R."/>
            <person name="Steinberg C."/>
            <person name="Schwartz D.C."/>
            <person name="VanEtten H."/>
            <person name="Zhou S."/>
            <person name="Young S.K."/>
            <person name="Zeng Q."/>
            <person name="Gargeya S."/>
            <person name="Fitzgerald M."/>
            <person name="Abouelleil A."/>
            <person name="Alvarado L."/>
            <person name="Chapman S.B."/>
            <person name="Gainer-Dewar J."/>
            <person name="Goldberg J."/>
            <person name="Griggs A."/>
            <person name="Gujja S."/>
            <person name="Hansen M."/>
            <person name="Howarth C."/>
            <person name="Imamovic A."/>
            <person name="Ireland A."/>
            <person name="Larimer J."/>
            <person name="McCowan C."/>
            <person name="Murphy C."/>
            <person name="Pearson M."/>
            <person name="Poon T.W."/>
            <person name="Priest M."/>
            <person name="Roberts A."/>
            <person name="Saif S."/>
            <person name="Shea T."/>
            <person name="Sykes S."/>
            <person name="Wortman J."/>
            <person name="Nusbaum C."/>
            <person name="Birren B."/>
        </authorList>
    </citation>
    <scope>NUCLEOTIDE SEQUENCE</scope>
    <source>
        <strain evidence="7">26406</strain>
    </source>
</reference>
<dbReference type="InterPro" id="IPR016166">
    <property type="entry name" value="FAD-bd_PCMH"/>
</dbReference>
<evidence type="ECO:0000256" key="5">
    <source>
        <dbReference type="ARBA" id="ARBA00023002"/>
    </source>
</evidence>
<dbReference type="InterPro" id="IPR006094">
    <property type="entry name" value="Oxid_FAD_bind_N"/>
</dbReference>
<dbReference type="PROSITE" id="PS51387">
    <property type="entry name" value="FAD_PCMH"/>
    <property type="match status" value="1"/>
</dbReference>
<dbReference type="PANTHER" id="PTHR42973:SF39">
    <property type="entry name" value="FAD-BINDING PCMH-TYPE DOMAIN-CONTAINING PROTEIN"/>
    <property type="match status" value="1"/>
</dbReference>
<feature type="domain" description="FAD-binding PCMH-type" evidence="6">
    <location>
        <begin position="49"/>
        <end position="227"/>
    </location>
</feature>
<evidence type="ECO:0000313" key="7">
    <source>
        <dbReference type="EMBL" id="EXK43516.1"/>
    </source>
</evidence>
<proteinExistence type="inferred from homology"/>
<organism evidence="7">
    <name type="scientific">Fusarium oxysporum f. sp. melonis 26406</name>
    <dbReference type="NCBI Taxonomy" id="1089452"/>
    <lineage>
        <taxon>Eukaryota</taxon>
        <taxon>Fungi</taxon>
        <taxon>Dikarya</taxon>
        <taxon>Ascomycota</taxon>
        <taxon>Pezizomycotina</taxon>
        <taxon>Sordariomycetes</taxon>
        <taxon>Hypocreomycetidae</taxon>
        <taxon>Hypocreales</taxon>
        <taxon>Nectriaceae</taxon>
        <taxon>Fusarium</taxon>
        <taxon>Fusarium oxysporum species complex</taxon>
    </lineage>
</organism>
<comment type="cofactor">
    <cofactor evidence="1">
        <name>FAD</name>
        <dbReference type="ChEBI" id="CHEBI:57692"/>
    </cofactor>
</comment>
<keyword evidence="3" id="KW-0285">Flavoprotein</keyword>
<dbReference type="AlphaFoldDB" id="X0BEL8"/>
<dbReference type="SUPFAM" id="SSF56176">
    <property type="entry name" value="FAD-binding/transporter-associated domain-like"/>
    <property type="match status" value="1"/>
</dbReference>
<dbReference type="Gene3D" id="3.40.462.20">
    <property type="match status" value="1"/>
</dbReference>
<comment type="similarity">
    <text evidence="2">Belongs to the oxygen-dependent FAD-linked oxidoreductase family.</text>
</comment>
<name>X0BEL8_FUSOX</name>
<keyword evidence="4" id="KW-0274">FAD</keyword>
<accession>X0BEL8</accession>
<dbReference type="InterPro" id="IPR012951">
    <property type="entry name" value="BBE"/>
</dbReference>
<evidence type="ECO:0000256" key="1">
    <source>
        <dbReference type="ARBA" id="ARBA00001974"/>
    </source>
</evidence>
<evidence type="ECO:0000256" key="4">
    <source>
        <dbReference type="ARBA" id="ARBA00022827"/>
    </source>
</evidence>
<dbReference type="GO" id="GO:0071949">
    <property type="term" value="F:FAD binding"/>
    <property type="evidence" value="ECO:0007669"/>
    <property type="project" value="InterPro"/>
</dbReference>
<dbReference type="GO" id="GO:0016491">
    <property type="term" value="F:oxidoreductase activity"/>
    <property type="evidence" value="ECO:0007669"/>
    <property type="project" value="UniProtKB-KW"/>
</dbReference>
<reference evidence="7" key="1">
    <citation type="submission" date="2012-04" db="EMBL/GenBank/DDBJ databases">
        <title>The Genome Sequence of Fusarium oxysporum melonis.</title>
        <authorList>
            <consortium name="The Broad Institute Genome Sequencing Platform"/>
            <person name="Ma L.-J."/>
            <person name="Gale L.R."/>
            <person name="Schwartz D.C."/>
            <person name="Zhou S."/>
            <person name="Corby-Kistler H."/>
            <person name="Young S.K."/>
            <person name="Zeng Q."/>
            <person name="Gargeya S."/>
            <person name="Fitzgerald M."/>
            <person name="Haas B."/>
            <person name="Abouelleil A."/>
            <person name="Alvarado L."/>
            <person name="Arachchi H.M."/>
            <person name="Berlin A."/>
            <person name="Brown A."/>
            <person name="Chapman S.B."/>
            <person name="Chen Z."/>
            <person name="Dunbar C."/>
            <person name="Freedman E."/>
            <person name="Gearin G."/>
            <person name="Goldberg J."/>
            <person name="Griggs A."/>
            <person name="Gujja S."/>
            <person name="Heiman D."/>
            <person name="Howarth C."/>
            <person name="Larson L."/>
            <person name="Lui A."/>
            <person name="MacDonald P.J.P."/>
            <person name="Montmayeur A."/>
            <person name="Murphy C."/>
            <person name="Neiman D."/>
            <person name="Pearson M."/>
            <person name="Priest M."/>
            <person name="Roberts A."/>
            <person name="Saif S."/>
            <person name="Shea T."/>
            <person name="Shenoy N."/>
            <person name="Sisk P."/>
            <person name="Stolte C."/>
            <person name="Sykes S."/>
            <person name="Wortman J."/>
            <person name="Nusbaum C."/>
            <person name="Birren B."/>
        </authorList>
    </citation>
    <scope>NUCLEOTIDE SEQUENCE</scope>
    <source>
        <strain evidence="7">26406</strain>
    </source>
</reference>
<dbReference type="EMBL" id="JH659330">
    <property type="protein sequence ID" value="EXK43516.1"/>
    <property type="molecule type" value="Genomic_DNA"/>
</dbReference>
<dbReference type="Gene3D" id="3.30.465.10">
    <property type="match status" value="1"/>
</dbReference>
<gene>
    <name evidence="7" type="ORF">FOMG_02462</name>
</gene>
<dbReference type="Pfam" id="PF01565">
    <property type="entry name" value="FAD_binding_4"/>
    <property type="match status" value="1"/>
</dbReference>
<dbReference type="PANTHER" id="PTHR42973">
    <property type="entry name" value="BINDING OXIDOREDUCTASE, PUTATIVE (AFU_ORTHOLOGUE AFUA_1G17690)-RELATED"/>
    <property type="match status" value="1"/>
</dbReference>
<dbReference type="InterPro" id="IPR036318">
    <property type="entry name" value="FAD-bd_PCMH-like_sf"/>
</dbReference>
<dbReference type="InterPro" id="IPR050416">
    <property type="entry name" value="FAD-linked_Oxidoreductase"/>
</dbReference>
<dbReference type="HOGENOM" id="CLU_018354_4_4_1"/>
<sequence>MKNWTSFAFHSSNPGSIASPWTLESCNPTYPNGTGISGARNARANGCKLGALPVYIVNATEAHHIQTAIKFADRWDVRLTIKNTGHDSYGSIWTHNLKGISISRKWIPQVENSTTNAAEPVLAATIGAGVQDGELFNTLVRHDLIAVGGTNMDVGFVGWASGGGHGYMTGKYGMGADNILQAVIVTADGKILIVNEHQHQDLFWAIRGGGGGTFGVIISATVKAYPLPSMTFAGLSITAKNETTAKDFYDVISRLHALFPAMQDKGISGYYTMSGPPSSQTLTLSGSLFLWNGSNETFFKIMEPIQEFLHNEKNAVVSSITTLPLTSFKDLLANLPDLGAVPVEDSITASRLITKEVVFNKTAEFAETLRIHGPQAKAPKGGIPNVPVSGILTISRKPVDNALNPSWRKAVVHLILSQSWSNETPDTKAKSIVKNMTYNKLDSLRQLDLSSGAYLNEANAFEPGWQQSFFGQSYPRLNRVKEKYDPNGVFWCFKCVGSEDWVQQSDGRLCKAANPFY</sequence>
<evidence type="ECO:0000256" key="3">
    <source>
        <dbReference type="ARBA" id="ARBA00022630"/>
    </source>
</evidence>
<dbReference type="VEuPathDB" id="FungiDB:FOMG_02462"/>
<keyword evidence="5" id="KW-0560">Oxidoreductase</keyword>
<dbReference type="Pfam" id="PF08031">
    <property type="entry name" value="BBE"/>
    <property type="match status" value="1"/>
</dbReference>